<evidence type="ECO:0000313" key="1">
    <source>
        <dbReference type="EMBL" id="MFC5952182.1"/>
    </source>
</evidence>
<organism evidence="1 2">
    <name type="scientific">Pseudonocardia lutea</name>
    <dbReference type="NCBI Taxonomy" id="2172015"/>
    <lineage>
        <taxon>Bacteria</taxon>
        <taxon>Bacillati</taxon>
        <taxon>Actinomycetota</taxon>
        <taxon>Actinomycetes</taxon>
        <taxon>Pseudonocardiales</taxon>
        <taxon>Pseudonocardiaceae</taxon>
        <taxon>Pseudonocardia</taxon>
    </lineage>
</organism>
<evidence type="ECO:0000313" key="2">
    <source>
        <dbReference type="Proteomes" id="UP001596119"/>
    </source>
</evidence>
<gene>
    <name evidence="1" type="ORF">ACFQH9_28350</name>
</gene>
<reference evidence="2" key="1">
    <citation type="journal article" date="2019" name="Int. J. Syst. Evol. Microbiol.">
        <title>The Global Catalogue of Microorganisms (GCM) 10K type strain sequencing project: providing services to taxonomists for standard genome sequencing and annotation.</title>
        <authorList>
            <consortium name="The Broad Institute Genomics Platform"/>
            <consortium name="The Broad Institute Genome Sequencing Center for Infectious Disease"/>
            <person name="Wu L."/>
            <person name="Ma J."/>
        </authorList>
    </citation>
    <scope>NUCLEOTIDE SEQUENCE [LARGE SCALE GENOMIC DNA]</scope>
    <source>
        <strain evidence="2">CGMCC 4.7397</strain>
    </source>
</reference>
<comment type="caution">
    <text evidence="1">The sequence shown here is derived from an EMBL/GenBank/DDBJ whole genome shotgun (WGS) entry which is preliminary data.</text>
</comment>
<proteinExistence type="predicted"/>
<dbReference type="EMBL" id="JBHSQK010000096">
    <property type="protein sequence ID" value="MFC5952182.1"/>
    <property type="molecule type" value="Genomic_DNA"/>
</dbReference>
<dbReference type="RefSeq" id="WP_379570834.1">
    <property type="nucleotide sequence ID" value="NZ_JBHSQK010000096.1"/>
</dbReference>
<name>A0ABW1IEP4_9PSEU</name>
<dbReference type="Proteomes" id="UP001596119">
    <property type="component" value="Unassembled WGS sequence"/>
</dbReference>
<accession>A0ABW1IEP4</accession>
<protein>
    <submittedName>
        <fullName evidence="1">Uncharacterized protein</fullName>
    </submittedName>
</protein>
<sequence>MVISEAPFPASSVVVTTASSIAFRDAPDDADLDAVRRRARGVGSYVVCSGKDADRKMLRSVIVS</sequence>
<keyword evidence="2" id="KW-1185">Reference proteome</keyword>